<evidence type="ECO:0000313" key="2">
    <source>
        <dbReference type="EMBL" id="KKN29256.1"/>
    </source>
</evidence>
<dbReference type="PANTHER" id="PTHR43155:SF2">
    <property type="entry name" value="CYCLIC DI-GMP PHOSPHODIESTERASE PA4108"/>
    <property type="match status" value="1"/>
</dbReference>
<organism evidence="2">
    <name type="scientific">marine sediment metagenome</name>
    <dbReference type="NCBI Taxonomy" id="412755"/>
    <lineage>
        <taxon>unclassified sequences</taxon>
        <taxon>metagenomes</taxon>
        <taxon>ecological metagenomes</taxon>
    </lineage>
</organism>
<dbReference type="InterPro" id="IPR006675">
    <property type="entry name" value="HDIG_dom"/>
</dbReference>
<reference evidence="2" key="1">
    <citation type="journal article" date="2015" name="Nature">
        <title>Complex archaea that bridge the gap between prokaryotes and eukaryotes.</title>
        <authorList>
            <person name="Spang A."/>
            <person name="Saw J.H."/>
            <person name="Jorgensen S.L."/>
            <person name="Zaremba-Niedzwiedzka K."/>
            <person name="Martijn J."/>
            <person name="Lind A.E."/>
            <person name="van Eijk R."/>
            <person name="Schleper C."/>
            <person name="Guy L."/>
            <person name="Ettema T.J."/>
        </authorList>
    </citation>
    <scope>NUCLEOTIDE SEQUENCE</scope>
</reference>
<gene>
    <name evidence="2" type="ORF">LCGC14_0845990</name>
</gene>
<comment type="caution">
    <text evidence="2">The sequence shown here is derived from an EMBL/GenBank/DDBJ whole genome shotgun (WGS) entry which is preliminary data.</text>
</comment>
<name>A0A0F9RWF9_9ZZZZ</name>
<dbReference type="EMBL" id="LAZR01002499">
    <property type="protein sequence ID" value="KKN29256.1"/>
    <property type="molecule type" value="Genomic_DNA"/>
</dbReference>
<evidence type="ECO:0000259" key="1">
    <source>
        <dbReference type="PROSITE" id="PS51832"/>
    </source>
</evidence>
<proteinExistence type="predicted"/>
<dbReference type="InterPro" id="IPR037522">
    <property type="entry name" value="HD_GYP_dom"/>
</dbReference>
<sequence length="406" mass="45391">MIKQIQTKQLRVGMYIEKLGGSWIQHPFLRSSFLVTNPDDIKRILQAGIRDVWIDESKSEIGLDEDQPLLAKTEQQISAEATASSDKQQVKKKQEPRSMDADIELARKICHSGKKQVMAMFQDVRLGKAIDPESTLPLVQQIDALVQNNSAAILSVARLKTHDDYTYMHSIAVCALMISLARQLELDDDMIRLAGIGGMMHDLGKALMPIDILNKPGKLTDAEYDIMKAHPKAGADMLKESDAEAAVIDIALHHHEKMNGFGYPNQLKGEDISLLSRMAAICDVYDAVTSERAYKKPWEPANTIRLMASWEGHFDKHIFNAFVKSIGIYPVGSLVRLTSQHLAVVTEPTPDLLLKPKVKIFFSLKSKAPVPLKVIDLAAHSCKDSIEGPEERADWNFKSLDDLWML</sequence>
<protein>
    <recommendedName>
        <fullName evidence="1">HD-GYP domain-containing protein</fullName>
    </recommendedName>
</protein>
<dbReference type="CDD" id="cd00077">
    <property type="entry name" value="HDc"/>
    <property type="match status" value="1"/>
</dbReference>
<feature type="domain" description="HD-GYP" evidence="1">
    <location>
        <begin position="145"/>
        <end position="338"/>
    </location>
</feature>
<dbReference type="Pfam" id="PF11871">
    <property type="entry name" value="DUF3391"/>
    <property type="match status" value="1"/>
</dbReference>
<dbReference type="PROSITE" id="PS51832">
    <property type="entry name" value="HD_GYP"/>
    <property type="match status" value="1"/>
</dbReference>
<dbReference type="AlphaFoldDB" id="A0A0F9RWF9"/>
<dbReference type="Gene3D" id="1.10.3210.10">
    <property type="entry name" value="Hypothetical protein af1432"/>
    <property type="match status" value="1"/>
</dbReference>
<dbReference type="InterPro" id="IPR021812">
    <property type="entry name" value="DUF3391"/>
</dbReference>
<accession>A0A0F9RWF9</accession>
<dbReference type="SUPFAM" id="SSF109604">
    <property type="entry name" value="HD-domain/PDEase-like"/>
    <property type="match status" value="1"/>
</dbReference>
<dbReference type="SMART" id="SM00471">
    <property type="entry name" value="HDc"/>
    <property type="match status" value="1"/>
</dbReference>
<dbReference type="InterPro" id="IPR003607">
    <property type="entry name" value="HD/PDEase_dom"/>
</dbReference>
<dbReference type="NCBIfam" id="TIGR00277">
    <property type="entry name" value="HDIG"/>
    <property type="match status" value="1"/>
</dbReference>
<dbReference type="PANTHER" id="PTHR43155">
    <property type="entry name" value="CYCLIC DI-GMP PHOSPHODIESTERASE PA4108-RELATED"/>
    <property type="match status" value="1"/>
</dbReference>
<dbReference type="Pfam" id="PF13487">
    <property type="entry name" value="HD_5"/>
    <property type="match status" value="1"/>
</dbReference>